<sequence>MEQHGFDTVNLIGSSSLGAMLTAEQQQYWKERGEYEELIQFMIEKAEDPTILGISSHLLYIGTKK</sequence>
<gene>
    <name evidence="1" type="ORF">PIL02S_02101</name>
</gene>
<organism evidence="1 2">
    <name type="scientific">Paenibacillus illinoisensis</name>
    <dbReference type="NCBI Taxonomy" id="59845"/>
    <lineage>
        <taxon>Bacteria</taxon>
        <taxon>Bacillati</taxon>
        <taxon>Bacillota</taxon>
        <taxon>Bacilli</taxon>
        <taxon>Bacillales</taxon>
        <taxon>Paenibacillaceae</taxon>
        <taxon>Paenibacillus</taxon>
    </lineage>
</organism>
<accession>A0A2W0CAG8</accession>
<evidence type="ECO:0000313" key="2">
    <source>
        <dbReference type="Proteomes" id="UP000247459"/>
    </source>
</evidence>
<name>A0A2W0CAG8_9BACL</name>
<dbReference type="AlphaFoldDB" id="A0A2W0CAG8"/>
<keyword evidence="1" id="KW-0489">Methyltransferase</keyword>
<proteinExistence type="predicted"/>
<dbReference type="GO" id="GO:0008168">
    <property type="term" value="F:methyltransferase activity"/>
    <property type="evidence" value="ECO:0007669"/>
    <property type="project" value="UniProtKB-KW"/>
</dbReference>
<dbReference type="RefSeq" id="WP_309147199.1">
    <property type="nucleotide sequence ID" value="NZ_PRLG01000018.1"/>
</dbReference>
<dbReference type="GO" id="GO:0032259">
    <property type="term" value="P:methylation"/>
    <property type="evidence" value="ECO:0007669"/>
    <property type="project" value="UniProtKB-KW"/>
</dbReference>
<keyword evidence="1" id="KW-0808">Transferase</keyword>
<dbReference type="EMBL" id="PRLG01000018">
    <property type="protein sequence ID" value="PYY29157.1"/>
    <property type="molecule type" value="Genomic_DNA"/>
</dbReference>
<comment type="caution">
    <text evidence="1">The sequence shown here is derived from an EMBL/GenBank/DDBJ whole genome shotgun (WGS) entry which is preliminary data.</text>
</comment>
<reference evidence="1 2" key="1">
    <citation type="submission" date="2018-01" db="EMBL/GenBank/DDBJ databases">
        <title>Genome sequence of the PGP bacterium Paenibacillus illinoisensis E3.</title>
        <authorList>
            <person name="Rolli E."/>
            <person name="Marasco R."/>
            <person name="Bessem C."/>
            <person name="Michoud G."/>
            <person name="Gaiarsa S."/>
            <person name="Borin S."/>
            <person name="Daffonchio D."/>
        </authorList>
    </citation>
    <scope>NUCLEOTIDE SEQUENCE [LARGE SCALE GENOMIC DNA]</scope>
    <source>
        <strain evidence="1 2">E3</strain>
    </source>
</reference>
<evidence type="ECO:0000313" key="1">
    <source>
        <dbReference type="EMBL" id="PYY29157.1"/>
    </source>
</evidence>
<dbReference type="Proteomes" id="UP000247459">
    <property type="component" value="Unassembled WGS sequence"/>
</dbReference>
<protein>
    <submittedName>
        <fullName evidence="1">Putative methyltransferase</fullName>
    </submittedName>
</protein>